<keyword evidence="3" id="KW-1185">Reference proteome</keyword>
<comment type="caution">
    <text evidence="2">The sequence shown here is derived from an EMBL/GenBank/DDBJ whole genome shotgun (WGS) entry which is preliminary data.</text>
</comment>
<gene>
    <name evidence="2" type="ORF">F5878DRAFT_591109</name>
</gene>
<organism evidence="2 3">
    <name type="scientific">Lentinula raphanica</name>
    <dbReference type="NCBI Taxonomy" id="153919"/>
    <lineage>
        <taxon>Eukaryota</taxon>
        <taxon>Fungi</taxon>
        <taxon>Dikarya</taxon>
        <taxon>Basidiomycota</taxon>
        <taxon>Agaricomycotina</taxon>
        <taxon>Agaricomycetes</taxon>
        <taxon>Agaricomycetidae</taxon>
        <taxon>Agaricales</taxon>
        <taxon>Marasmiineae</taxon>
        <taxon>Omphalotaceae</taxon>
        <taxon>Lentinula</taxon>
    </lineage>
</organism>
<reference evidence="2" key="1">
    <citation type="submission" date="2022-08" db="EMBL/GenBank/DDBJ databases">
        <authorList>
            <consortium name="DOE Joint Genome Institute"/>
            <person name="Min B."/>
            <person name="Riley R."/>
            <person name="Sierra-Patev S."/>
            <person name="Naranjo-Ortiz M."/>
            <person name="Looney B."/>
            <person name="Konkel Z."/>
            <person name="Slot J.C."/>
            <person name="Sakamoto Y."/>
            <person name="Steenwyk J.L."/>
            <person name="Rokas A."/>
            <person name="Carro J."/>
            <person name="Camarero S."/>
            <person name="Ferreira P."/>
            <person name="Molpeceres G."/>
            <person name="Ruiz-Duenas F.J."/>
            <person name="Serrano A."/>
            <person name="Henrissat B."/>
            <person name="Drula E."/>
            <person name="Hughes K.W."/>
            <person name="Mata J.L."/>
            <person name="Ishikawa N.K."/>
            <person name="Vargas-Isla R."/>
            <person name="Ushijima S."/>
            <person name="Smith C.A."/>
            <person name="Ahrendt S."/>
            <person name="Andreopoulos W."/>
            <person name="He G."/>
            <person name="Labutti K."/>
            <person name="Lipzen A."/>
            <person name="Ng V."/>
            <person name="Sandor L."/>
            <person name="Barry K."/>
            <person name="Martinez A.T."/>
            <person name="Xiao Y."/>
            <person name="Gibbons J.G."/>
            <person name="Terashima K."/>
            <person name="Hibbett D.S."/>
            <person name="Grigoriev I.V."/>
        </authorList>
    </citation>
    <scope>NUCLEOTIDE SEQUENCE</scope>
    <source>
        <strain evidence="2">TFB9207</strain>
    </source>
</reference>
<feature type="domain" description="F-box" evidence="1">
    <location>
        <begin position="61"/>
        <end position="117"/>
    </location>
</feature>
<evidence type="ECO:0000313" key="3">
    <source>
        <dbReference type="Proteomes" id="UP001163846"/>
    </source>
</evidence>
<dbReference type="Pfam" id="PF12937">
    <property type="entry name" value="F-box-like"/>
    <property type="match status" value="1"/>
</dbReference>
<dbReference type="EMBL" id="MU806796">
    <property type="protein sequence ID" value="KAJ3833002.1"/>
    <property type="molecule type" value="Genomic_DNA"/>
</dbReference>
<evidence type="ECO:0000313" key="2">
    <source>
        <dbReference type="EMBL" id="KAJ3833002.1"/>
    </source>
</evidence>
<sequence>MPCCRSTVMIESLVHCDNNIALRLNRQFGPTFTTLSSKPPPSLWMVESVVRSHIMRGAHGIHRLPNEMLSSVFSYAIQARDDDDFSHAALFPLTLSHTCSRWRDLSISTGSLWTSIRLCFPHSQNQLTYLKTWLCRSKSYPLDILLDFRDEDWAWEEDEHLFTRDAAIEIISTILPHVKRWRHIEFFTDTWAPIHAFLNLSRDVTDLPVLKSVALSRCNAYFARRGESFKPVELKEAVPLFGGLLLSALKDLSLVGVHVDWQRSVLANLLELELKFHAYDVMPSFEQFMGILKSCPDLKRLSIVGWGPRLDDATSTDTKHIMPKLTRFTLGFVDVEYALSLLSNFCLPSLYELVLEDVSAIVDPDGPSDATALLQKIASTNSDSTSCFYPLYQVGCLELRSIRSNEAAFTQFLRCFNNLGKINLSDVDSALLIALGPQRYSPGPDTKVEGPSMPRSRRPSFASLSTSLAPCPQLVDLTCRRVDTTLLSSVISARAEAGSGVRPLQSVQLELEDEGDEFDDGASTSSGLSDQDRISLLKTGVDLIIHHA</sequence>
<dbReference type="AlphaFoldDB" id="A0AA38NYK2"/>
<evidence type="ECO:0000259" key="1">
    <source>
        <dbReference type="Pfam" id="PF12937"/>
    </source>
</evidence>
<dbReference type="Proteomes" id="UP001163846">
    <property type="component" value="Unassembled WGS sequence"/>
</dbReference>
<accession>A0AA38NYK2</accession>
<dbReference type="Gene3D" id="1.20.1280.50">
    <property type="match status" value="1"/>
</dbReference>
<dbReference type="SUPFAM" id="SSF52047">
    <property type="entry name" value="RNI-like"/>
    <property type="match status" value="1"/>
</dbReference>
<proteinExistence type="predicted"/>
<protein>
    <recommendedName>
        <fullName evidence="1">F-box domain-containing protein</fullName>
    </recommendedName>
</protein>
<name>A0AA38NYK2_9AGAR</name>
<dbReference type="InterPro" id="IPR001810">
    <property type="entry name" value="F-box_dom"/>
</dbReference>